<accession>M7D3C6</accession>
<reference evidence="1 2" key="1">
    <citation type="journal article" date="2013" name="Genome Announc.">
        <title>Genome Sequence of Hydrothermal Arsenic-Respiring Bacterium Marinobacter santoriniensis NKSG1T.</title>
        <authorList>
            <person name="Handley K.M."/>
            <person name="Upton M."/>
            <person name="Beatson S.A."/>
            <person name="Hery M."/>
            <person name="Lloyd J.R."/>
        </authorList>
    </citation>
    <scope>NUCLEOTIDE SEQUENCE [LARGE SCALE GENOMIC DNA]</scope>
    <source>
        <strain evidence="1 2">NKSG1</strain>
    </source>
</reference>
<dbReference type="STRING" id="1288826.MSNKSG1_11393"/>
<evidence type="ECO:0000313" key="2">
    <source>
        <dbReference type="Proteomes" id="UP000011960"/>
    </source>
</evidence>
<dbReference type="AlphaFoldDB" id="M7D3C6"/>
<dbReference type="EMBL" id="APAT01000016">
    <property type="protein sequence ID" value="EMP55248.1"/>
    <property type="molecule type" value="Genomic_DNA"/>
</dbReference>
<proteinExistence type="predicted"/>
<protein>
    <submittedName>
        <fullName evidence="1">Uncharacterized protein</fullName>
    </submittedName>
</protein>
<comment type="caution">
    <text evidence="1">The sequence shown here is derived from an EMBL/GenBank/DDBJ whole genome shotgun (WGS) entry which is preliminary data.</text>
</comment>
<name>M7D3C6_9GAMM</name>
<keyword evidence="2" id="KW-1185">Reference proteome</keyword>
<dbReference type="PATRIC" id="fig|1288826.3.peg.2250"/>
<organism evidence="1 2">
    <name type="scientific">Marinobacter santoriniensis NKSG1</name>
    <dbReference type="NCBI Taxonomy" id="1288826"/>
    <lineage>
        <taxon>Bacteria</taxon>
        <taxon>Pseudomonadati</taxon>
        <taxon>Pseudomonadota</taxon>
        <taxon>Gammaproteobacteria</taxon>
        <taxon>Pseudomonadales</taxon>
        <taxon>Marinobacteraceae</taxon>
        <taxon>Marinobacter</taxon>
    </lineage>
</organism>
<dbReference type="Proteomes" id="UP000011960">
    <property type="component" value="Unassembled WGS sequence"/>
</dbReference>
<gene>
    <name evidence="1" type="ORF">MSNKSG1_11393</name>
</gene>
<sequence length="175" mass="20737">MCESLWPQLRLKANTEKELIAKYRRVYLETYVWDENGERRVFTDWAGCCYQFSERAFNHAFSESKNYRTSSGIHDNGWSRKRLRRILWIKEVLNLSAGTIQRYAQTRNTDRGRQAKRRTLVVVEERYVVVFDDPKEKGKPHQFVTAFPADQSYMEQIKRTSFLVETKVGAKKQGD</sequence>
<dbReference type="RefSeq" id="WP_008939415.1">
    <property type="nucleotide sequence ID" value="NZ_APAT01000016.1"/>
</dbReference>
<evidence type="ECO:0000313" key="1">
    <source>
        <dbReference type="EMBL" id="EMP55248.1"/>
    </source>
</evidence>
<dbReference type="OrthoDB" id="6399863at2"/>